<organism evidence="2 3">
    <name type="scientific">Dibothriocephalus latus</name>
    <name type="common">Fish tapeworm</name>
    <name type="synonym">Diphyllobothrium latum</name>
    <dbReference type="NCBI Taxonomy" id="60516"/>
    <lineage>
        <taxon>Eukaryota</taxon>
        <taxon>Metazoa</taxon>
        <taxon>Spiralia</taxon>
        <taxon>Lophotrochozoa</taxon>
        <taxon>Platyhelminthes</taxon>
        <taxon>Cestoda</taxon>
        <taxon>Eucestoda</taxon>
        <taxon>Diphyllobothriidea</taxon>
        <taxon>Diphyllobothriidae</taxon>
        <taxon>Dibothriocephalus</taxon>
    </lineage>
</organism>
<dbReference type="Proteomes" id="UP000281553">
    <property type="component" value="Unassembled WGS sequence"/>
</dbReference>
<evidence type="ECO:0000313" key="3">
    <source>
        <dbReference type="Proteomes" id="UP000281553"/>
    </source>
</evidence>
<feature type="non-terminal residue" evidence="2">
    <location>
        <position position="57"/>
    </location>
</feature>
<sequence>MAVVGDFNLEWDDGEQHVIPVAEIDIHPKFEQREAFDFDVALLRLSQPVNYSYAVQP</sequence>
<reference evidence="2 3" key="1">
    <citation type="submission" date="2018-11" db="EMBL/GenBank/DDBJ databases">
        <authorList>
            <consortium name="Pathogen Informatics"/>
        </authorList>
    </citation>
    <scope>NUCLEOTIDE SEQUENCE [LARGE SCALE GENOMIC DNA]</scope>
</reference>
<accession>A0A3P7RIN2</accession>
<dbReference type="SUPFAM" id="SSF50494">
    <property type="entry name" value="Trypsin-like serine proteases"/>
    <property type="match status" value="1"/>
</dbReference>
<dbReference type="EMBL" id="UYRU01099055">
    <property type="protein sequence ID" value="VDN40579.1"/>
    <property type="molecule type" value="Genomic_DNA"/>
</dbReference>
<dbReference type="AlphaFoldDB" id="A0A3P7RIN2"/>
<evidence type="ECO:0000259" key="1">
    <source>
        <dbReference type="Pfam" id="PF00089"/>
    </source>
</evidence>
<dbReference type="GO" id="GO:0004252">
    <property type="term" value="F:serine-type endopeptidase activity"/>
    <property type="evidence" value="ECO:0007669"/>
    <property type="project" value="InterPro"/>
</dbReference>
<feature type="domain" description="Peptidase S1" evidence="1">
    <location>
        <begin position="3"/>
        <end position="57"/>
    </location>
</feature>
<keyword evidence="3" id="KW-1185">Reference proteome</keyword>
<dbReference type="GO" id="GO:0006508">
    <property type="term" value="P:proteolysis"/>
    <property type="evidence" value="ECO:0007669"/>
    <property type="project" value="InterPro"/>
</dbReference>
<dbReference type="Pfam" id="PF00089">
    <property type="entry name" value="Trypsin"/>
    <property type="match status" value="1"/>
</dbReference>
<proteinExistence type="predicted"/>
<dbReference type="OrthoDB" id="10012881at2759"/>
<dbReference type="Gene3D" id="2.40.10.10">
    <property type="entry name" value="Trypsin-like serine proteases"/>
    <property type="match status" value="1"/>
</dbReference>
<evidence type="ECO:0000313" key="2">
    <source>
        <dbReference type="EMBL" id="VDN40579.1"/>
    </source>
</evidence>
<name>A0A3P7RIN2_DIBLA</name>
<dbReference type="InterPro" id="IPR001254">
    <property type="entry name" value="Trypsin_dom"/>
</dbReference>
<gene>
    <name evidence="2" type="ORF">DILT_LOCUS18289</name>
</gene>
<protein>
    <recommendedName>
        <fullName evidence="1">Peptidase S1 domain-containing protein</fullName>
    </recommendedName>
</protein>
<dbReference type="InterPro" id="IPR009003">
    <property type="entry name" value="Peptidase_S1_PA"/>
</dbReference>
<dbReference type="InterPro" id="IPR043504">
    <property type="entry name" value="Peptidase_S1_PA_chymotrypsin"/>
</dbReference>